<keyword evidence="5" id="KW-0963">Cytoplasm</keyword>
<gene>
    <name evidence="8" type="primary">MMS19</name>
    <name evidence="10" type="synonym">LOC105231575</name>
</gene>
<evidence type="ECO:0000256" key="2">
    <source>
        <dbReference type="ARBA" id="ARBA00009340"/>
    </source>
</evidence>
<accession>A0A034WNR8</accession>
<dbReference type="CTD" id="64210"/>
<dbReference type="KEGG" id="bdr:105231575"/>
<dbReference type="GO" id="GO:0097361">
    <property type="term" value="C:cytosolic [4Fe-4S] assembly targeting complex"/>
    <property type="evidence" value="ECO:0007669"/>
    <property type="project" value="UniProtKB-UniRule"/>
</dbReference>
<dbReference type="OrthoDB" id="342900at2759"/>
<evidence type="ECO:0000313" key="10">
    <source>
        <dbReference type="RefSeq" id="XP_011211252.1"/>
    </source>
</evidence>
<dbReference type="InterPro" id="IPR029240">
    <property type="entry name" value="MMS19_N"/>
</dbReference>
<keyword evidence="5" id="KW-0206">Cytoskeleton</keyword>
<dbReference type="Proteomes" id="UP001652620">
    <property type="component" value="Unplaced"/>
</dbReference>
<dbReference type="GO" id="GO:0051604">
    <property type="term" value="P:protein maturation"/>
    <property type="evidence" value="ECO:0007669"/>
    <property type="project" value="UniProtKB-UniRule"/>
</dbReference>
<evidence type="ECO:0000256" key="3">
    <source>
        <dbReference type="ARBA" id="ARBA00022737"/>
    </source>
</evidence>
<evidence type="ECO:0000313" key="8">
    <source>
        <dbReference type="EMBL" id="JAC55418.1"/>
    </source>
</evidence>
<keyword evidence="4 5" id="KW-0539">Nucleus</keyword>
<dbReference type="AlphaFoldDB" id="A0A034WNR8"/>
<proteinExistence type="inferred from homology"/>
<evidence type="ECO:0000259" key="6">
    <source>
        <dbReference type="Pfam" id="PF12460"/>
    </source>
</evidence>
<dbReference type="PANTHER" id="PTHR12891:SF0">
    <property type="entry name" value="MMS19 NUCLEOTIDE EXCISION REPAIR PROTEIN HOMOLOG"/>
    <property type="match status" value="1"/>
</dbReference>
<evidence type="ECO:0000256" key="1">
    <source>
        <dbReference type="ARBA" id="ARBA00004123"/>
    </source>
</evidence>
<evidence type="ECO:0000256" key="5">
    <source>
        <dbReference type="RuleBase" id="RU367072"/>
    </source>
</evidence>
<keyword evidence="9" id="KW-1185">Reference proteome</keyword>
<dbReference type="Pfam" id="PF12460">
    <property type="entry name" value="MMS19_C"/>
    <property type="match status" value="1"/>
</dbReference>
<organism evidence="8">
    <name type="scientific">Bactrocera dorsalis</name>
    <name type="common">Oriental fruit fly</name>
    <name type="synonym">Dacus dorsalis</name>
    <dbReference type="NCBI Taxonomy" id="27457"/>
    <lineage>
        <taxon>Eukaryota</taxon>
        <taxon>Metazoa</taxon>
        <taxon>Ecdysozoa</taxon>
        <taxon>Arthropoda</taxon>
        <taxon>Hexapoda</taxon>
        <taxon>Insecta</taxon>
        <taxon>Pterygota</taxon>
        <taxon>Neoptera</taxon>
        <taxon>Endopterygota</taxon>
        <taxon>Diptera</taxon>
        <taxon>Brachycera</taxon>
        <taxon>Muscomorpha</taxon>
        <taxon>Tephritoidea</taxon>
        <taxon>Tephritidae</taxon>
        <taxon>Bactrocera</taxon>
        <taxon>Bactrocera</taxon>
    </lineage>
</organism>
<dbReference type="SUPFAM" id="SSF48371">
    <property type="entry name" value="ARM repeat"/>
    <property type="match status" value="2"/>
</dbReference>
<reference evidence="8" key="1">
    <citation type="journal article" date="2014" name="BMC Genomics">
        <title>Characterizing the developmental transcriptome of the oriental fruit fly, Bactrocera dorsalis (Diptera: Tephritidae) through comparative genomic analysis with Drosophila melanogaster utilizing modENCODE datasets.</title>
        <authorList>
            <person name="Geib S.M."/>
            <person name="Calla B."/>
            <person name="Hall B."/>
            <person name="Hou S."/>
            <person name="Manoukis N.C."/>
        </authorList>
    </citation>
    <scope>NUCLEOTIDE SEQUENCE</scope>
    <source>
        <strain evidence="8">Punador</strain>
    </source>
</reference>
<dbReference type="GO" id="GO:0006281">
    <property type="term" value="P:DNA repair"/>
    <property type="evidence" value="ECO:0007669"/>
    <property type="project" value="UniProtKB-UniRule"/>
</dbReference>
<dbReference type="InterPro" id="IPR016024">
    <property type="entry name" value="ARM-type_fold"/>
</dbReference>
<keyword evidence="3" id="KW-0677">Repeat</keyword>
<dbReference type="GO" id="GO:0005819">
    <property type="term" value="C:spindle"/>
    <property type="evidence" value="ECO:0007669"/>
    <property type="project" value="UniProtKB-SubCell"/>
</dbReference>
<dbReference type="RefSeq" id="XP_011211252.1">
    <property type="nucleotide sequence ID" value="XM_011212950.3"/>
</dbReference>
<dbReference type="PANTHER" id="PTHR12891">
    <property type="entry name" value="DNA REPAIR/TRANSCRIPTION PROTEIN MET18/MMS19"/>
    <property type="match status" value="1"/>
</dbReference>
<dbReference type="EMBL" id="GAKP01003534">
    <property type="protein sequence ID" value="JAC55418.1"/>
    <property type="molecule type" value="Transcribed_RNA"/>
</dbReference>
<dbReference type="GO" id="GO:0005634">
    <property type="term" value="C:nucleus"/>
    <property type="evidence" value="ECO:0007669"/>
    <property type="project" value="UniProtKB-SubCell"/>
</dbReference>
<protein>
    <recommendedName>
        <fullName evidence="5">MMS19 nucleotide excision repair protein</fullName>
    </recommendedName>
</protein>
<comment type="subunit">
    <text evidence="5">Component of the CIA complex.</text>
</comment>
<dbReference type="Pfam" id="PF14500">
    <property type="entry name" value="MMS19_N"/>
    <property type="match status" value="1"/>
</dbReference>
<dbReference type="InterPro" id="IPR011989">
    <property type="entry name" value="ARM-like"/>
</dbReference>
<reference evidence="10" key="2">
    <citation type="submission" date="2022-04" db="UniProtKB">
        <authorList>
            <consortium name="RefSeq"/>
        </authorList>
    </citation>
    <scope>IDENTIFICATION</scope>
    <source>
        <strain evidence="10">Punador</strain>
    </source>
</reference>
<name>A0A034WNR8_BACDO</name>
<dbReference type="RefSeq" id="XP_011211252.2">
    <property type="nucleotide sequence ID" value="XM_011212950.4"/>
</dbReference>
<dbReference type="GO" id="GO:0016226">
    <property type="term" value="P:iron-sulfur cluster assembly"/>
    <property type="evidence" value="ECO:0007669"/>
    <property type="project" value="UniProtKB-UniRule"/>
</dbReference>
<dbReference type="InterPro" id="IPR039920">
    <property type="entry name" value="MMS19"/>
</dbReference>
<keyword evidence="5" id="KW-0227">DNA damage</keyword>
<dbReference type="GeneID" id="105231575"/>
<evidence type="ECO:0000256" key="4">
    <source>
        <dbReference type="ARBA" id="ARBA00023242"/>
    </source>
</evidence>
<comment type="subcellular location">
    <subcellularLocation>
        <location evidence="5">Cytoplasm</location>
        <location evidence="5">Cytoskeleton</location>
        <location evidence="5">Spindle</location>
    </subcellularLocation>
    <subcellularLocation>
        <location evidence="1 5">Nucleus</location>
    </subcellularLocation>
</comment>
<keyword evidence="5" id="KW-0234">DNA repair</keyword>
<feature type="domain" description="MMS19 N-terminal" evidence="7">
    <location>
        <begin position="41"/>
        <end position="301"/>
    </location>
</feature>
<dbReference type="InterPro" id="IPR024687">
    <property type="entry name" value="MMS19_C"/>
</dbReference>
<comment type="similarity">
    <text evidence="2 5">Belongs to the MET18/MMS19 family.</text>
</comment>
<dbReference type="Gene3D" id="1.25.10.10">
    <property type="entry name" value="Leucine-rich Repeat Variant"/>
    <property type="match status" value="1"/>
</dbReference>
<evidence type="ECO:0000313" key="9">
    <source>
        <dbReference type="Proteomes" id="UP001652620"/>
    </source>
</evidence>
<comment type="function">
    <text evidence="5">Key component of the cytosolic iron-sulfur protein assembly (CIA) complex, a multiprotein complex that mediates the incorporation of iron-sulfur cluster into apoproteins specifically involved in DNA metabolism and genomic integrity. In the CIA complex, MMS19 acts as an adapter between early-acting CIA components and a subset of cellular target iron-sulfur proteins.</text>
</comment>
<evidence type="ECO:0000259" key="7">
    <source>
        <dbReference type="Pfam" id="PF14500"/>
    </source>
</evidence>
<sequence length="971" mass="109490">MTPLTQDGIEEAFVSEAALQQAAANVSKNVVMGLYDVSYVVEQMGFALTSTTLEQRIKGTQLLSCMLQQLPKDYLNSKQLEFLTAFYTDRLKDHHSVLPAVIEGIHALLEMTELPAESVPKILNTFFKHSSCQSHQRGERGKWFKILQLASQRYDNELKEMGGDFMYGLINSIDGEHDPRNLDFVFTFMPDLIKHFSLLHLAEEMFEIFACYFPIDFTPSRDDPSNISRNELAAKLSDCLVASPEFIEWLVPLALEKLESDLVEAKLDSLELLRKAAVNFTSKSISEHFDVIWTALKSEIFPGGGNSDIISAGLVLLRTILEQAYETPDISHSYQTKVLGTILIHLSEVNQHLYNPSTAIALVCVSGDPLFASDRILNTFLLKLNMQSKIGDGEGDKTAGYNEEQRLKVYDIIAQLFKIVAIRNCLEKLNRTTCDQIHADIITVLRVNIEADVQQQNIDLKNAALSVLTESVPLISEKNRALLYKVLIQLITHDSLELECIELLELLGALYPIEVQSNCIDVLIRNFAIYSNFVKRKIFRHLLRLVIHAAFTSRVLDLVWHYAFGQNIPQDDQLLALEAVNMLLSSGDARLVVDLQNNNCLIAKLMELALGPSILSVPALEQIAIAICRIEQHLSVSEQYIIVTEYLPQLQLKSAANLYVAKGLLGRLHQDISLDDFFEWLLTELTQQSLNGNDVGEDKEKLHTVARQLLCSVVNRMDGNEQNHSNLNKVVMQLKDKIKEDNTLSVHTLAWIAKGLIVAGSDLAAGIIETLTELLEHPMLGTVATRAFEIIAMECEELFLPKVEILYKQKLFHTVLAKLGNKLNAHSENYLIAFIFVLKGAPHIVQKMNIEKVGPLLFKSLDCDHTEMLYISLEICGRFVAMRDEYFLRHLSHLIPRCIQLSKYQKSMKVRISALSLLHDITKYPTHVLLTYKLDVVLELAAALDDNKRLVRNTAVRTRNAWFLVGTGEDN</sequence>
<feature type="domain" description="MMS19 C-terminal" evidence="6">
    <location>
        <begin position="664"/>
        <end position="921"/>
    </location>
</feature>